<sequence length="199" mass="21466">MNDFNSRAAEWDTPQRVKLAQRVAAAIEGVVALNPSMDAMEYGCGTGLVGLPLIDKVGTITFVDTSEGMLEVLSSKIGKEQQGKAKVCNVDLSVGASFDGSFDLIFSSMTLHHISDYAAIISRFSRLLKPQGKLAIIDLVSEDGSFHGEGFDGHKGFDLAQLTQAIEASGLTVIHLNVFMEIKRDNGLNYPLFIIVGEN</sequence>
<dbReference type="InterPro" id="IPR013216">
    <property type="entry name" value="Methyltransf_11"/>
</dbReference>
<evidence type="ECO:0000259" key="1">
    <source>
        <dbReference type="Pfam" id="PF08241"/>
    </source>
</evidence>
<keyword evidence="2" id="KW-0489">Methyltransferase</keyword>
<dbReference type="InterPro" id="IPR050508">
    <property type="entry name" value="Methyltransf_Superfamily"/>
</dbReference>
<proteinExistence type="predicted"/>
<organism evidence="2 3">
    <name type="scientific">Acetobacteroides hydrogenigenes</name>
    <dbReference type="NCBI Taxonomy" id="979970"/>
    <lineage>
        <taxon>Bacteria</taxon>
        <taxon>Pseudomonadati</taxon>
        <taxon>Bacteroidota</taxon>
        <taxon>Bacteroidia</taxon>
        <taxon>Bacteroidales</taxon>
        <taxon>Rikenellaceae</taxon>
        <taxon>Acetobacteroides</taxon>
    </lineage>
</organism>
<name>A0A4R2ENU3_9BACT</name>
<feature type="domain" description="Methyltransferase type 11" evidence="1">
    <location>
        <begin position="41"/>
        <end position="136"/>
    </location>
</feature>
<protein>
    <submittedName>
        <fullName evidence="2">Methyltransferase family protein</fullName>
    </submittedName>
</protein>
<dbReference type="GO" id="GO:0008757">
    <property type="term" value="F:S-adenosylmethionine-dependent methyltransferase activity"/>
    <property type="evidence" value="ECO:0007669"/>
    <property type="project" value="InterPro"/>
</dbReference>
<keyword evidence="2" id="KW-0808">Transferase</keyword>
<accession>A0A4R2ENU3</accession>
<evidence type="ECO:0000313" key="3">
    <source>
        <dbReference type="Proteomes" id="UP000294830"/>
    </source>
</evidence>
<dbReference type="EMBL" id="SLWB01000004">
    <property type="protein sequence ID" value="TCN70175.1"/>
    <property type="molecule type" value="Genomic_DNA"/>
</dbReference>
<dbReference type="PANTHER" id="PTHR42912">
    <property type="entry name" value="METHYLTRANSFERASE"/>
    <property type="match status" value="1"/>
</dbReference>
<dbReference type="Pfam" id="PF08241">
    <property type="entry name" value="Methyltransf_11"/>
    <property type="match status" value="1"/>
</dbReference>
<dbReference type="OrthoDB" id="9791837at2"/>
<evidence type="ECO:0000313" key="2">
    <source>
        <dbReference type="EMBL" id="TCN70175.1"/>
    </source>
</evidence>
<dbReference type="Gene3D" id="3.40.50.150">
    <property type="entry name" value="Vaccinia Virus protein VP39"/>
    <property type="match status" value="1"/>
</dbReference>
<dbReference type="GO" id="GO:0032259">
    <property type="term" value="P:methylation"/>
    <property type="evidence" value="ECO:0007669"/>
    <property type="project" value="UniProtKB-KW"/>
</dbReference>
<comment type="caution">
    <text evidence="2">The sequence shown here is derived from an EMBL/GenBank/DDBJ whole genome shotgun (WGS) entry which is preliminary data.</text>
</comment>
<dbReference type="RefSeq" id="WP_131838730.1">
    <property type="nucleotide sequence ID" value="NZ_SLWB01000004.1"/>
</dbReference>
<keyword evidence="3" id="KW-1185">Reference proteome</keyword>
<dbReference type="CDD" id="cd02440">
    <property type="entry name" value="AdoMet_MTases"/>
    <property type="match status" value="1"/>
</dbReference>
<dbReference type="AlphaFoldDB" id="A0A4R2ENU3"/>
<dbReference type="SUPFAM" id="SSF53335">
    <property type="entry name" value="S-adenosyl-L-methionine-dependent methyltransferases"/>
    <property type="match status" value="1"/>
</dbReference>
<dbReference type="Proteomes" id="UP000294830">
    <property type="component" value="Unassembled WGS sequence"/>
</dbReference>
<dbReference type="InterPro" id="IPR029063">
    <property type="entry name" value="SAM-dependent_MTases_sf"/>
</dbReference>
<gene>
    <name evidence="2" type="ORF">CLV25_104130</name>
</gene>
<reference evidence="2 3" key="1">
    <citation type="submission" date="2019-03" db="EMBL/GenBank/DDBJ databases">
        <title>Genomic Encyclopedia of Archaeal and Bacterial Type Strains, Phase II (KMG-II): from individual species to whole genera.</title>
        <authorList>
            <person name="Goeker M."/>
        </authorList>
    </citation>
    <scope>NUCLEOTIDE SEQUENCE [LARGE SCALE GENOMIC DNA]</scope>
    <source>
        <strain evidence="2 3">RL-C</strain>
    </source>
</reference>